<dbReference type="Gene3D" id="3.30.70.100">
    <property type="match status" value="1"/>
</dbReference>
<evidence type="ECO:0000313" key="2">
    <source>
        <dbReference type="Proteomes" id="UP001172083"/>
    </source>
</evidence>
<reference evidence="1" key="1">
    <citation type="submission" date="2023-06" db="EMBL/GenBank/DDBJ databases">
        <title>Genomic of Agaribacillus aureum.</title>
        <authorList>
            <person name="Wang G."/>
        </authorList>
    </citation>
    <scope>NUCLEOTIDE SEQUENCE</scope>
    <source>
        <strain evidence="1">BMA12</strain>
    </source>
</reference>
<dbReference type="SUPFAM" id="SSF54909">
    <property type="entry name" value="Dimeric alpha+beta barrel"/>
    <property type="match status" value="1"/>
</dbReference>
<dbReference type="EMBL" id="JAUJEB010000005">
    <property type="protein sequence ID" value="MDN5214994.1"/>
    <property type="molecule type" value="Genomic_DNA"/>
</dbReference>
<dbReference type="PANTHER" id="PTHR34389">
    <property type="entry name" value="L-RHAMNOSE MUTAROTASE"/>
    <property type="match status" value="1"/>
</dbReference>
<dbReference type="PANTHER" id="PTHR34389:SF2">
    <property type="entry name" value="L-RHAMNOSE MUTAROTASE"/>
    <property type="match status" value="1"/>
</dbReference>
<proteinExistence type="predicted"/>
<dbReference type="InterPro" id="IPR011008">
    <property type="entry name" value="Dimeric_a/b-barrel"/>
</dbReference>
<organism evidence="1 2">
    <name type="scientific">Agaribacillus aureus</name>
    <dbReference type="NCBI Taxonomy" id="3051825"/>
    <lineage>
        <taxon>Bacteria</taxon>
        <taxon>Pseudomonadati</taxon>
        <taxon>Bacteroidota</taxon>
        <taxon>Cytophagia</taxon>
        <taxon>Cytophagales</taxon>
        <taxon>Splendidivirgaceae</taxon>
        <taxon>Agaribacillus</taxon>
    </lineage>
</organism>
<name>A0ABT8LB52_9BACT</name>
<sequence>MAINSIDKTMLMLVLVFSITGCRQQNEHKSSKASGEKISESDQVRRYGSVIKVKPEMLDRYKQLHANPWPGVLEQLSKSNIRNYSIYLKDNYLFSYFEYVGNDFESDMAKMAKDSITLEWWKQTDPCQEPLENRAEGEWWAMMEEVFHHD</sequence>
<keyword evidence="2" id="KW-1185">Reference proteome</keyword>
<accession>A0ABT8LB52</accession>
<dbReference type="Proteomes" id="UP001172083">
    <property type="component" value="Unassembled WGS sequence"/>
</dbReference>
<dbReference type="InterPro" id="IPR008000">
    <property type="entry name" value="Rham/fucose_mutarotase"/>
</dbReference>
<comment type="caution">
    <text evidence="1">The sequence shown here is derived from an EMBL/GenBank/DDBJ whole genome shotgun (WGS) entry which is preliminary data.</text>
</comment>
<protein>
    <submittedName>
        <fullName evidence="1">L-rhamnose mutarotase</fullName>
    </submittedName>
</protein>
<evidence type="ECO:0000313" key="1">
    <source>
        <dbReference type="EMBL" id="MDN5214994.1"/>
    </source>
</evidence>
<gene>
    <name evidence="1" type="ORF">QQ020_23135</name>
</gene>
<dbReference type="Pfam" id="PF05336">
    <property type="entry name" value="rhaM"/>
    <property type="match status" value="1"/>
</dbReference>
<dbReference type="RefSeq" id="WP_346760332.1">
    <property type="nucleotide sequence ID" value="NZ_JAUJEB010000005.1"/>
</dbReference>